<keyword evidence="2" id="KW-0999">Mitochondrion inner membrane</keyword>
<dbReference type="PANTHER" id="PTHR12383">
    <property type="entry name" value="PROTEASE FAMILY S26 MITOCHONDRIAL INNER MEMBRANE PROTEASE-RELATED"/>
    <property type="match status" value="1"/>
</dbReference>
<protein>
    <recommendedName>
        <fullName evidence="8">Peptidase S26 domain-containing protein</fullName>
    </recommendedName>
</protein>
<sequence>MSKYKNTLQGITNTASVAVKVGIFSILLREYLFDVAIPSGPSMFPTLNTSGDAILIQKKRARCSRPFELNDVITAISPIEPKKIICKRISAKEGELAVTIGHEHMIIPKGHVWLLGDNPEESIDSRHYGPVPIGLIQGKAICKILPLSNIFAAL</sequence>
<feature type="domain" description="Peptidase S26" evidence="8">
    <location>
        <begin position="105"/>
        <end position="142"/>
    </location>
</feature>
<evidence type="ECO:0000256" key="7">
    <source>
        <dbReference type="PIRSR" id="PIRSR600223-1"/>
    </source>
</evidence>
<dbReference type="Proteomes" id="UP000029725">
    <property type="component" value="Unassembled WGS sequence"/>
</dbReference>
<comment type="caution">
    <text evidence="9">The sequence shown here is derived from an EMBL/GenBank/DDBJ whole genome shotgun (WGS) entry which is preliminary data.</text>
</comment>
<keyword evidence="3" id="KW-0378">Hydrolase</keyword>
<dbReference type="CDD" id="cd06530">
    <property type="entry name" value="S26_SPase_I"/>
    <property type="match status" value="1"/>
</dbReference>
<dbReference type="OrthoDB" id="308440at2759"/>
<evidence type="ECO:0000256" key="5">
    <source>
        <dbReference type="ARBA" id="ARBA00023136"/>
    </source>
</evidence>
<accession>A0A098VV95</accession>
<evidence type="ECO:0000256" key="3">
    <source>
        <dbReference type="ARBA" id="ARBA00022801"/>
    </source>
</evidence>
<reference evidence="9 10" key="1">
    <citation type="submission" date="2014-04" db="EMBL/GenBank/DDBJ databases">
        <title>A new species of microsporidia sheds light on the evolution of extreme parasitism.</title>
        <authorList>
            <person name="Haag K.L."/>
            <person name="James T.Y."/>
            <person name="Larsson R."/>
            <person name="Schaer T.M."/>
            <person name="Refardt D."/>
            <person name="Pombert J.-F."/>
            <person name="Ebert D."/>
        </authorList>
    </citation>
    <scope>NUCLEOTIDE SEQUENCE [LARGE SCALE GENOMIC DNA]</scope>
    <source>
        <strain evidence="9 10">UGP3</strain>
        <tissue evidence="9">Spores</tissue>
    </source>
</reference>
<dbReference type="InterPro" id="IPR036286">
    <property type="entry name" value="LexA/Signal_pep-like_sf"/>
</dbReference>
<dbReference type="GO" id="GO:0006627">
    <property type="term" value="P:protein processing involved in protein targeting to mitochondrion"/>
    <property type="evidence" value="ECO:0007669"/>
    <property type="project" value="TreeGrafter"/>
</dbReference>
<comment type="subcellular location">
    <subcellularLocation>
        <location evidence="1">Mitochondrion inner membrane</location>
    </subcellularLocation>
</comment>
<organism evidence="9 10">
    <name type="scientific">Mitosporidium daphniae</name>
    <dbReference type="NCBI Taxonomy" id="1485682"/>
    <lineage>
        <taxon>Eukaryota</taxon>
        <taxon>Fungi</taxon>
        <taxon>Fungi incertae sedis</taxon>
        <taxon>Microsporidia</taxon>
        <taxon>Mitosporidium</taxon>
    </lineage>
</organism>
<proteinExistence type="inferred from homology"/>
<evidence type="ECO:0000256" key="6">
    <source>
        <dbReference type="ARBA" id="ARBA00038445"/>
    </source>
</evidence>
<keyword evidence="5" id="KW-0472">Membrane</keyword>
<comment type="similarity">
    <text evidence="6">Belongs to the peptidase S26 family. IMP1 subfamily.</text>
</comment>
<dbReference type="GO" id="GO:0006465">
    <property type="term" value="P:signal peptide processing"/>
    <property type="evidence" value="ECO:0007669"/>
    <property type="project" value="InterPro"/>
</dbReference>
<evidence type="ECO:0000313" key="9">
    <source>
        <dbReference type="EMBL" id="KGG51651.1"/>
    </source>
</evidence>
<evidence type="ECO:0000313" key="10">
    <source>
        <dbReference type="Proteomes" id="UP000029725"/>
    </source>
</evidence>
<dbReference type="GeneID" id="25259455"/>
<evidence type="ECO:0000259" key="8">
    <source>
        <dbReference type="Pfam" id="PF10502"/>
    </source>
</evidence>
<feature type="active site" evidence="7">
    <location>
        <position position="87"/>
    </location>
</feature>
<dbReference type="AlphaFoldDB" id="A0A098VV95"/>
<evidence type="ECO:0000256" key="2">
    <source>
        <dbReference type="ARBA" id="ARBA00022792"/>
    </source>
</evidence>
<gene>
    <name evidence="9" type="ORF">DI09_2p280</name>
</gene>
<dbReference type="GO" id="GO:0042720">
    <property type="term" value="C:mitochondrial inner membrane peptidase complex"/>
    <property type="evidence" value="ECO:0007669"/>
    <property type="project" value="TreeGrafter"/>
</dbReference>
<dbReference type="PRINTS" id="PR00727">
    <property type="entry name" value="LEADERPTASE"/>
</dbReference>
<dbReference type="HOGENOM" id="CLU_028723_4_3_1"/>
<dbReference type="RefSeq" id="XP_013238078.1">
    <property type="nucleotide sequence ID" value="XM_013382624.1"/>
</dbReference>
<dbReference type="SUPFAM" id="SSF51306">
    <property type="entry name" value="LexA/Signal peptidase"/>
    <property type="match status" value="1"/>
</dbReference>
<dbReference type="Pfam" id="PF10502">
    <property type="entry name" value="Peptidase_S26"/>
    <property type="match status" value="1"/>
</dbReference>
<name>A0A098VV95_9MICR</name>
<dbReference type="Gene3D" id="2.10.109.10">
    <property type="entry name" value="Umud Fragment, subunit A"/>
    <property type="match status" value="1"/>
</dbReference>
<dbReference type="VEuPathDB" id="MicrosporidiaDB:DI09_2p280"/>
<keyword evidence="10" id="KW-1185">Reference proteome</keyword>
<dbReference type="EMBL" id="JMKJ01000222">
    <property type="protein sequence ID" value="KGG51651.1"/>
    <property type="molecule type" value="Genomic_DNA"/>
</dbReference>
<feature type="active site" evidence="7">
    <location>
        <position position="42"/>
    </location>
</feature>
<dbReference type="InterPro" id="IPR052064">
    <property type="entry name" value="Mito_IMP1_subunit"/>
</dbReference>
<keyword evidence="4" id="KW-0496">Mitochondrion</keyword>
<evidence type="ECO:0000256" key="1">
    <source>
        <dbReference type="ARBA" id="ARBA00004273"/>
    </source>
</evidence>
<dbReference type="InterPro" id="IPR019533">
    <property type="entry name" value="Peptidase_S26"/>
</dbReference>
<dbReference type="PANTHER" id="PTHR12383:SF16">
    <property type="entry name" value="MITOCHONDRIAL INNER MEMBRANE PROTEASE SUBUNIT 1"/>
    <property type="match status" value="1"/>
</dbReference>
<dbReference type="GO" id="GO:0004252">
    <property type="term" value="F:serine-type endopeptidase activity"/>
    <property type="evidence" value="ECO:0007669"/>
    <property type="project" value="InterPro"/>
</dbReference>
<evidence type="ECO:0000256" key="4">
    <source>
        <dbReference type="ARBA" id="ARBA00023128"/>
    </source>
</evidence>
<dbReference type="InterPro" id="IPR000223">
    <property type="entry name" value="Pept_S26A_signal_pept_1"/>
</dbReference>